<sequence length="251" mass="29688">MSSKALLTDSLFKKYIRRTGYIKWEDEQMLRRHQQRVRMMKPAIDNKSPNLTPFMALNKKRAQLEEDRLHEIEMKNFALLRRLQAIGKRRPATFCHRRRKALMRGDAYYLEKPSGKRIWRYDWQSLQGSTMRKSLRLQEEVLQRLVSLKMVDTKEEKWLQKWMPRVKDIPVDMLSYSQSTYRTDSNIELSMQQQDAEPDSDYYPADIIARTAKLSLGTDSSDMKTRPSDVDTKVVYVSPTTNDTIDLLSEK</sequence>
<keyword evidence="2" id="KW-1185">Reference proteome</keyword>
<protein>
    <submittedName>
        <fullName evidence="1">Uncharacterized protein</fullName>
    </submittedName>
</protein>
<dbReference type="EMBL" id="CM055096">
    <property type="protein sequence ID" value="KAJ7554852.1"/>
    <property type="molecule type" value="Genomic_DNA"/>
</dbReference>
<name>A0ACC2DLF5_DIPCM</name>
<gene>
    <name evidence="1" type="ORF">O6H91_05G012300</name>
</gene>
<proteinExistence type="predicted"/>
<reference evidence="2" key="1">
    <citation type="journal article" date="2024" name="Proc. Natl. Acad. Sci. U.S.A.">
        <title>Extraordinary preservation of gene collinearity over three hundred million years revealed in homosporous lycophytes.</title>
        <authorList>
            <person name="Li C."/>
            <person name="Wickell D."/>
            <person name="Kuo L.Y."/>
            <person name="Chen X."/>
            <person name="Nie B."/>
            <person name="Liao X."/>
            <person name="Peng D."/>
            <person name="Ji J."/>
            <person name="Jenkins J."/>
            <person name="Williams M."/>
            <person name="Shu S."/>
            <person name="Plott C."/>
            <person name="Barry K."/>
            <person name="Rajasekar S."/>
            <person name="Grimwood J."/>
            <person name="Han X."/>
            <person name="Sun S."/>
            <person name="Hou Z."/>
            <person name="He W."/>
            <person name="Dai G."/>
            <person name="Sun C."/>
            <person name="Schmutz J."/>
            <person name="Leebens-Mack J.H."/>
            <person name="Li F.W."/>
            <person name="Wang L."/>
        </authorList>
    </citation>
    <scope>NUCLEOTIDE SEQUENCE [LARGE SCALE GENOMIC DNA]</scope>
    <source>
        <strain evidence="2">cv. PW_Plant_1</strain>
    </source>
</reference>
<evidence type="ECO:0000313" key="2">
    <source>
        <dbReference type="Proteomes" id="UP001162992"/>
    </source>
</evidence>
<accession>A0ACC2DLF5</accession>
<dbReference type="Proteomes" id="UP001162992">
    <property type="component" value="Chromosome 5"/>
</dbReference>
<organism evidence="1 2">
    <name type="scientific">Diphasiastrum complanatum</name>
    <name type="common">Issler's clubmoss</name>
    <name type="synonym">Lycopodium complanatum</name>
    <dbReference type="NCBI Taxonomy" id="34168"/>
    <lineage>
        <taxon>Eukaryota</taxon>
        <taxon>Viridiplantae</taxon>
        <taxon>Streptophyta</taxon>
        <taxon>Embryophyta</taxon>
        <taxon>Tracheophyta</taxon>
        <taxon>Lycopodiopsida</taxon>
        <taxon>Lycopodiales</taxon>
        <taxon>Lycopodiaceae</taxon>
        <taxon>Lycopodioideae</taxon>
        <taxon>Diphasiastrum</taxon>
    </lineage>
</organism>
<comment type="caution">
    <text evidence="1">The sequence shown here is derived from an EMBL/GenBank/DDBJ whole genome shotgun (WGS) entry which is preliminary data.</text>
</comment>
<evidence type="ECO:0000313" key="1">
    <source>
        <dbReference type="EMBL" id="KAJ7554852.1"/>
    </source>
</evidence>